<dbReference type="InterPro" id="IPR029035">
    <property type="entry name" value="DHS-like_NAD/FAD-binding_dom"/>
</dbReference>
<comment type="similarity">
    <text evidence="3">Belongs to the TPP enzyme family.</text>
</comment>
<dbReference type="EMBL" id="CENE01000014">
    <property type="protein sequence ID" value="CEQ41439.1"/>
    <property type="molecule type" value="Genomic_DNA"/>
</dbReference>
<dbReference type="AlphaFoldDB" id="A0A0D6EN86"/>
<keyword evidence="4" id="KW-0479">Metal-binding</keyword>
<dbReference type="InterPro" id="IPR029061">
    <property type="entry name" value="THDP-binding"/>
</dbReference>
<dbReference type="OrthoDB" id="3970464at2759"/>
<evidence type="ECO:0000256" key="8">
    <source>
        <dbReference type="ARBA" id="ARBA00023239"/>
    </source>
</evidence>
<protein>
    <submittedName>
        <fullName evidence="12">SPOSA6832_03162-mRNA-1:cds</fullName>
    </submittedName>
</protein>
<dbReference type="SUPFAM" id="SSF52467">
    <property type="entry name" value="DHS-like NAD/FAD-binding domain"/>
    <property type="match status" value="1"/>
</dbReference>
<comment type="cofactor">
    <cofactor evidence="1">
        <name>thiamine diphosphate</name>
        <dbReference type="ChEBI" id="CHEBI:58937"/>
    </cofactor>
</comment>
<proteinExistence type="inferred from homology"/>
<dbReference type="GO" id="GO:0005829">
    <property type="term" value="C:cytosol"/>
    <property type="evidence" value="ECO:0007669"/>
    <property type="project" value="TreeGrafter"/>
</dbReference>
<dbReference type="PANTHER" id="PTHR43452:SF30">
    <property type="entry name" value="PYRUVATE DECARBOXYLASE ISOZYME 1-RELATED"/>
    <property type="match status" value="1"/>
</dbReference>
<dbReference type="Proteomes" id="UP000243876">
    <property type="component" value="Unassembled WGS sequence"/>
</dbReference>
<dbReference type="SUPFAM" id="SSF52518">
    <property type="entry name" value="Thiamin diphosphate-binding fold (THDP-binding)"/>
    <property type="match status" value="1"/>
</dbReference>
<keyword evidence="8" id="KW-0456">Lyase</keyword>
<reference evidence="13" key="1">
    <citation type="submission" date="2015-02" db="EMBL/GenBank/DDBJ databases">
        <authorList>
            <person name="Gon?alves P."/>
        </authorList>
    </citation>
    <scope>NUCLEOTIDE SEQUENCE [LARGE SCALE GENOMIC DNA]</scope>
</reference>
<dbReference type="CDD" id="cd07038">
    <property type="entry name" value="TPP_PYR_PDC_IPDC_like"/>
    <property type="match status" value="1"/>
</dbReference>
<dbReference type="Pfam" id="PF00205">
    <property type="entry name" value="TPP_enzyme_M"/>
    <property type="match status" value="1"/>
</dbReference>
<evidence type="ECO:0000256" key="3">
    <source>
        <dbReference type="ARBA" id="ARBA00007812"/>
    </source>
</evidence>
<evidence type="ECO:0000256" key="9">
    <source>
        <dbReference type="SAM" id="MobiDB-lite"/>
    </source>
</evidence>
<dbReference type="Gene3D" id="3.40.50.970">
    <property type="match status" value="2"/>
</dbReference>
<evidence type="ECO:0000256" key="7">
    <source>
        <dbReference type="ARBA" id="ARBA00023052"/>
    </source>
</evidence>
<feature type="domain" description="Thiamine pyrophosphate enzyme central" evidence="10">
    <location>
        <begin position="282"/>
        <end position="407"/>
    </location>
</feature>
<organism evidence="12 13">
    <name type="scientific">Sporidiobolus salmonicolor</name>
    <name type="common">Yeast-like fungus</name>
    <name type="synonym">Sporobolomyces salmonicolor</name>
    <dbReference type="NCBI Taxonomy" id="5005"/>
    <lineage>
        <taxon>Eukaryota</taxon>
        <taxon>Fungi</taxon>
        <taxon>Dikarya</taxon>
        <taxon>Basidiomycota</taxon>
        <taxon>Pucciniomycotina</taxon>
        <taxon>Microbotryomycetes</taxon>
        <taxon>Sporidiobolales</taxon>
        <taxon>Sporidiobolaceae</taxon>
        <taxon>Sporobolomyces</taxon>
    </lineage>
</organism>
<dbReference type="GO" id="GO:0005739">
    <property type="term" value="C:mitochondrion"/>
    <property type="evidence" value="ECO:0007669"/>
    <property type="project" value="UniProtKB-SubCell"/>
</dbReference>
<keyword evidence="7" id="KW-0786">Thiamine pyrophosphate</keyword>
<feature type="compositionally biased region" description="Polar residues" evidence="9">
    <location>
        <begin position="1"/>
        <end position="11"/>
    </location>
</feature>
<keyword evidence="13" id="KW-1185">Reference proteome</keyword>
<evidence type="ECO:0000256" key="4">
    <source>
        <dbReference type="ARBA" id="ARBA00022723"/>
    </source>
</evidence>
<gene>
    <name evidence="12" type="primary">SPOSA6832_03162</name>
</gene>
<accession>A0A0D6EN86</accession>
<dbReference type="InterPro" id="IPR047213">
    <property type="entry name" value="TPP_PYR_PDC_IPDC-like"/>
</dbReference>
<feature type="domain" description="Thiamine pyrophosphate enzyme N-terminal TPP-binding" evidence="11">
    <location>
        <begin position="131"/>
        <end position="176"/>
    </location>
</feature>
<evidence type="ECO:0000259" key="10">
    <source>
        <dbReference type="Pfam" id="PF00205"/>
    </source>
</evidence>
<evidence type="ECO:0000313" key="13">
    <source>
        <dbReference type="Proteomes" id="UP000243876"/>
    </source>
</evidence>
<evidence type="ECO:0000256" key="6">
    <source>
        <dbReference type="ARBA" id="ARBA00022842"/>
    </source>
</evidence>
<feature type="region of interest" description="Disordered" evidence="9">
    <location>
        <begin position="103"/>
        <end position="125"/>
    </location>
</feature>
<feature type="region of interest" description="Disordered" evidence="9">
    <location>
        <begin position="1"/>
        <end position="24"/>
    </location>
</feature>
<dbReference type="InterPro" id="IPR012000">
    <property type="entry name" value="Thiamin_PyroP_enz_cen_dom"/>
</dbReference>
<keyword evidence="5" id="KW-0210">Decarboxylase</keyword>
<comment type="subcellular location">
    <subcellularLocation>
        <location evidence="2">Mitochondrion</location>
    </subcellularLocation>
</comment>
<dbReference type="GO" id="GO:0000287">
    <property type="term" value="F:magnesium ion binding"/>
    <property type="evidence" value="ECO:0007669"/>
    <property type="project" value="InterPro"/>
</dbReference>
<dbReference type="PIRSF" id="PIRSF036565">
    <property type="entry name" value="Pyruvt_ip_decrb"/>
    <property type="match status" value="1"/>
</dbReference>
<dbReference type="InterPro" id="IPR012001">
    <property type="entry name" value="Thiamin_PyroP_enz_TPP-bd_dom"/>
</dbReference>
<evidence type="ECO:0000256" key="2">
    <source>
        <dbReference type="ARBA" id="ARBA00004173"/>
    </source>
</evidence>
<evidence type="ECO:0000313" key="12">
    <source>
        <dbReference type="EMBL" id="CEQ41439.1"/>
    </source>
</evidence>
<evidence type="ECO:0000256" key="1">
    <source>
        <dbReference type="ARBA" id="ARBA00001964"/>
    </source>
</evidence>
<dbReference type="GO" id="GO:0000949">
    <property type="term" value="P:aromatic amino acid family catabolic process to alcohol via Ehrlich pathway"/>
    <property type="evidence" value="ECO:0007669"/>
    <property type="project" value="TreeGrafter"/>
</dbReference>
<keyword evidence="6" id="KW-0460">Magnesium</keyword>
<evidence type="ECO:0000259" key="11">
    <source>
        <dbReference type="Pfam" id="PF02776"/>
    </source>
</evidence>
<sequence length="499" mass="54291">MTATLSGSQEAPLSLRHLPQPVMSSPTELKPGQTYLSNYLLDRLAQLGVKPMFGVPGDFNLVFLDLVEQHKDIEWLGCCNELNAAYAADGYARVKQAQLNDIHEGRQADSKPGAPTGGAESKDKTQGGVKGLAALLTTFGVGELSAVNGIAGAYSERVPVIHIVGVPSTKLQKSKALLHHTLGNGKFNVFEEASRGITCAQAFLSSAANAASEIDRILLAALTSARPAYLTLPTDLVYAPVDASPLKTPIVPRRVGYDDLDRLPTGRKIKQEEKERFEFVVKEIQRLWENAKEPIVLIDACAIRYGVGHLVKDLVQATGVKFFTTPMGRTAIDEDMANGFGGVYVGEVTDENVKKVVEKTDLVLMVGGLPSDFNTGEFSYKFKTEQTIELHSDQTKVQYGHYPDVSFHTLLPALAQSLKPKRDVTQPPKDLGLDRRVPEGNMDEMVKHDAFWPLWGKFFQEGDIVVAETGTSSFGMISTPLPKGATFVSQARPPSLLRG</sequence>
<dbReference type="Pfam" id="PF02776">
    <property type="entry name" value="TPP_enzyme_N"/>
    <property type="match status" value="2"/>
</dbReference>
<feature type="domain" description="Thiamine pyrophosphate enzyme N-terminal TPP-binding" evidence="11">
    <location>
        <begin position="37"/>
        <end position="96"/>
    </location>
</feature>
<name>A0A0D6EN86_SPOSA</name>
<evidence type="ECO:0000256" key="5">
    <source>
        <dbReference type="ARBA" id="ARBA00022793"/>
    </source>
</evidence>
<dbReference type="GO" id="GO:0030976">
    <property type="term" value="F:thiamine pyrophosphate binding"/>
    <property type="evidence" value="ECO:0007669"/>
    <property type="project" value="InterPro"/>
</dbReference>
<dbReference type="GO" id="GO:0004737">
    <property type="term" value="F:pyruvate decarboxylase activity"/>
    <property type="evidence" value="ECO:0007669"/>
    <property type="project" value="TreeGrafter"/>
</dbReference>
<dbReference type="Gene3D" id="3.40.50.1220">
    <property type="entry name" value="TPP-binding domain"/>
    <property type="match status" value="1"/>
</dbReference>
<dbReference type="InterPro" id="IPR012110">
    <property type="entry name" value="PDC/IPDC-like"/>
</dbReference>
<feature type="non-terminal residue" evidence="12">
    <location>
        <position position="1"/>
    </location>
</feature>
<dbReference type="PANTHER" id="PTHR43452">
    <property type="entry name" value="PYRUVATE DECARBOXYLASE"/>
    <property type="match status" value="1"/>
</dbReference>